<gene>
    <name evidence="1" type="ORF">ENU14_07700</name>
</gene>
<proteinExistence type="predicted"/>
<comment type="caution">
    <text evidence="1">The sequence shown here is derived from an EMBL/GenBank/DDBJ whole genome shotgun (WGS) entry which is preliminary data.</text>
</comment>
<protein>
    <submittedName>
        <fullName evidence="1">Uncharacterized protein</fullName>
    </submittedName>
</protein>
<reference evidence="1" key="1">
    <citation type="journal article" date="2020" name="mSystems">
        <title>Genome- and Community-Level Interaction Insights into Carbon Utilization and Element Cycling Functions of Hydrothermarchaeota in Hydrothermal Sediment.</title>
        <authorList>
            <person name="Zhou Z."/>
            <person name="Liu Y."/>
            <person name="Xu W."/>
            <person name="Pan J."/>
            <person name="Luo Z.H."/>
            <person name="Li M."/>
        </authorList>
    </citation>
    <scope>NUCLEOTIDE SEQUENCE [LARGE SCALE GENOMIC DNA]</scope>
    <source>
        <strain evidence="1">SpSt-642</strain>
    </source>
</reference>
<sequence>MKSYEEKIHFYGEIVFNIVLNKTTDAEGPCFRLLLGEKEISRFTIDYLNSTNINRSVIVNYIIDGDELNESIYLIVEINIPVVYIEYKFFLTSIANILGSLLFRDVFTYEYRDNSVLLKIPVNSEYYIEMPIRVILLNENSNELFSSNFEDFNTTKYSELEIQIDKDVFIETKNICIESYGTMIICLKKQ</sequence>
<dbReference type="AlphaFoldDB" id="A0A7C4D894"/>
<evidence type="ECO:0000313" key="1">
    <source>
        <dbReference type="EMBL" id="HGM59440.1"/>
    </source>
</evidence>
<organism evidence="1">
    <name type="scientific">Staphylothermus marinus</name>
    <dbReference type="NCBI Taxonomy" id="2280"/>
    <lineage>
        <taxon>Archaea</taxon>
        <taxon>Thermoproteota</taxon>
        <taxon>Thermoprotei</taxon>
        <taxon>Desulfurococcales</taxon>
        <taxon>Desulfurococcaceae</taxon>
        <taxon>Staphylothermus</taxon>
    </lineage>
</organism>
<name>A0A7C4D894_STAMA</name>
<dbReference type="EMBL" id="DTBJ01000064">
    <property type="protein sequence ID" value="HGM59440.1"/>
    <property type="molecule type" value="Genomic_DNA"/>
</dbReference>
<accession>A0A7C4D894</accession>